<evidence type="ECO:0000256" key="5">
    <source>
        <dbReference type="ARBA" id="ARBA00022655"/>
    </source>
</evidence>
<dbReference type="InterPro" id="IPR042176">
    <property type="entry name" value="Pantoate_ligase_C"/>
</dbReference>
<dbReference type="Proteomes" id="UP000215771">
    <property type="component" value="Unassembled WGS sequence"/>
</dbReference>
<sequence length="263" mass="27323">MTFTPGAATVVRDEALLATYGRAFRKVGKSIVVVPLGRAVHAGHIELIRAAKSLLGSYVFVTFSGDEVPEVFAEEKVDVVFHGELGCAASVDTGMAHLEDAEAVGRAVARLLATLNATHATDLVLGEKDFELLVATQLAVTALRMEVKIHSVPTVRMPDGLAVSLRNGDVPEEHRDAALALAAALTAGAHAAEHGADVVLETARGVLAAAGVEPAYLELRDLAMRPAPPTGDARLLAAVDLGGVHLIDNVGVPLGVGFKNIEA</sequence>
<dbReference type="EMBL" id="NQMQ01000003">
    <property type="protein sequence ID" value="PAJ70805.1"/>
    <property type="molecule type" value="Genomic_DNA"/>
</dbReference>
<comment type="similarity">
    <text evidence="2">Belongs to the pantothenate synthetase family.</text>
</comment>
<evidence type="ECO:0000256" key="6">
    <source>
        <dbReference type="ARBA" id="ARBA00022741"/>
    </source>
</evidence>
<dbReference type="InterPro" id="IPR003721">
    <property type="entry name" value="Pantoate_ligase"/>
</dbReference>
<comment type="catalytic activity">
    <reaction evidence="8">
        <text>(R)-pantoate + beta-alanine + ATP = (R)-pantothenate + AMP + diphosphate + H(+)</text>
        <dbReference type="Rhea" id="RHEA:10912"/>
        <dbReference type="ChEBI" id="CHEBI:15378"/>
        <dbReference type="ChEBI" id="CHEBI:15980"/>
        <dbReference type="ChEBI" id="CHEBI:29032"/>
        <dbReference type="ChEBI" id="CHEBI:30616"/>
        <dbReference type="ChEBI" id="CHEBI:33019"/>
        <dbReference type="ChEBI" id="CHEBI:57966"/>
        <dbReference type="ChEBI" id="CHEBI:456215"/>
        <dbReference type="EC" id="6.3.2.1"/>
    </reaction>
</comment>
<keyword evidence="7" id="KW-0067">ATP-binding</keyword>
<evidence type="ECO:0000256" key="3">
    <source>
        <dbReference type="ARBA" id="ARBA00012219"/>
    </source>
</evidence>
<organism evidence="9 10">
    <name type="scientific">Corynebacterium hadale</name>
    <dbReference type="NCBI Taxonomy" id="2026255"/>
    <lineage>
        <taxon>Bacteria</taxon>
        <taxon>Bacillati</taxon>
        <taxon>Actinomycetota</taxon>
        <taxon>Actinomycetes</taxon>
        <taxon>Mycobacteriales</taxon>
        <taxon>Corynebacteriaceae</taxon>
        <taxon>Corynebacterium</taxon>
    </lineage>
</organism>
<comment type="pathway">
    <text evidence="1">Cofactor biosynthesis; (R)-pantothenate biosynthesis; (R)-pantothenate from (R)-pantoate and beta-alanine: step 1/1.</text>
</comment>
<evidence type="ECO:0000256" key="2">
    <source>
        <dbReference type="ARBA" id="ARBA00009256"/>
    </source>
</evidence>
<dbReference type="RefSeq" id="WP_095275590.1">
    <property type="nucleotide sequence ID" value="NZ_CP047655.1"/>
</dbReference>
<keyword evidence="6" id="KW-0547">Nucleotide-binding</keyword>
<protein>
    <recommendedName>
        <fullName evidence="3">pantoate--beta-alanine ligase (AMP-forming)</fullName>
        <ecNumber evidence="3">6.3.2.1</ecNumber>
    </recommendedName>
</protein>
<keyword evidence="5" id="KW-0566">Pantothenate biosynthesis</keyword>
<dbReference type="SUPFAM" id="SSF52374">
    <property type="entry name" value="Nucleotidylyl transferase"/>
    <property type="match status" value="1"/>
</dbReference>
<name>A0A269PHE5_9CORY</name>
<dbReference type="AlphaFoldDB" id="A0A269PHE5"/>
<keyword evidence="4 9" id="KW-0436">Ligase</keyword>
<dbReference type="GO" id="GO:0005829">
    <property type="term" value="C:cytosol"/>
    <property type="evidence" value="ECO:0007669"/>
    <property type="project" value="TreeGrafter"/>
</dbReference>
<evidence type="ECO:0000313" key="9">
    <source>
        <dbReference type="EMBL" id="PAJ70805.1"/>
    </source>
</evidence>
<evidence type="ECO:0000313" key="10">
    <source>
        <dbReference type="Proteomes" id="UP000215771"/>
    </source>
</evidence>
<proteinExistence type="inferred from homology"/>
<reference evidence="9 10" key="1">
    <citation type="submission" date="2017-08" db="EMBL/GenBank/DDBJ databases">
        <authorList>
            <person name="de Groot N.N."/>
        </authorList>
    </citation>
    <scope>NUCLEOTIDE SEQUENCE [LARGE SCALE GENOMIC DNA]</scope>
    <source>
        <strain evidence="9 10">NBT06-6</strain>
    </source>
</reference>
<dbReference type="EC" id="6.3.2.1" evidence="3"/>
<dbReference type="PANTHER" id="PTHR21299:SF1">
    <property type="entry name" value="PANTOATE--BETA-ALANINE LIGASE"/>
    <property type="match status" value="1"/>
</dbReference>
<dbReference type="GO" id="GO:0015940">
    <property type="term" value="P:pantothenate biosynthetic process"/>
    <property type="evidence" value="ECO:0007669"/>
    <property type="project" value="UniProtKB-UniPathway"/>
</dbReference>
<evidence type="ECO:0000256" key="8">
    <source>
        <dbReference type="ARBA" id="ARBA00048258"/>
    </source>
</evidence>
<evidence type="ECO:0000256" key="4">
    <source>
        <dbReference type="ARBA" id="ARBA00022598"/>
    </source>
</evidence>
<dbReference type="GO" id="GO:0005524">
    <property type="term" value="F:ATP binding"/>
    <property type="evidence" value="ECO:0007669"/>
    <property type="project" value="UniProtKB-KW"/>
</dbReference>
<comment type="caution">
    <text evidence="9">The sequence shown here is derived from an EMBL/GenBank/DDBJ whole genome shotgun (WGS) entry which is preliminary data.</text>
</comment>
<evidence type="ECO:0000256" key="7">
    <source>
        <dbReference type="ARBA" id="ARBA00022840"/>
    </source>
</evidence>
<dbReference type="InterPro" id="IPR014729">
    <property type="entry name" value="Rossmann-like_a/b/a_fold"/>
</dbReference>
<dbReference type="UniPathway" id="UPA00028">
    <property type="reaction ID" value="UER00005"/>
</dbReference>
<dbReference type="GO" id="GO:0004592">
    <property type="term" value="F:pantoate-beta-alanine ligase activity"/>
    <property type="evidence" value="ECO:0007669"/>
    <property type="project" value="UniProtKB-EC"/>
</dbReference>
<accession>A0A269PHE5</accession>
<dbReference type="Gene3D" id="3.40.50.620">
    <property type="entry name" value="HUPs"/>
    <property type="match status" value="2"/>
</dbReference>
<dbReference type="PANTHER" id="PTHR21299">
    <property type="entry name" value="CYTIDYLATE KINASE/PANTOATE-BETA-ALANINE LIGASE"/>
    <property type="match status" value="1"/>
</dbReference>
<gene>
    <name evidence="9" type="ORF">CIG21_02750</name>
</gene>
<dbReference type="Pfam" id="PF02569">
    <property type="entry name" value="Pantoate_ligase"/>
    <property type="match status" value="1"/>
</dbReference>
<evidence type="ECO:0000256" key="1">
    <source>
        <dbReference type="ARBA" id="ARBA00004990"/>
    </source>
</evidence>
<dbReference type="Gene3D" id="3.30.1300.10">
    <property type="entry name" value="Pantoate-beta-alanine ligase, C-terminal domain"/>
    <property type="match status" value="1"/>
</dbReference>